<protein>
    <submittedName>
        <fullName evidence="10">ATP-binding cassette domain-containing protein</fullName>
    </submittedName>
</protein>
<dbReference type="AlphaFoldDB" id="A0AAU8J8K9"/>
<dbReference type="CDD" id="cd03230">
    <property type="entry name" value="ABC_DR_subfamily_A"/>
    <property type="match status" value="1"/>
</dbReference>
<dbReference type="PROSITE" id="PS50893">
    <property type="entry name" value="ABC_TRANSPORTER_2"/>
    <property type="match status" value="1"/>
</dbReference>
<dbReference type="InterPro" id="IPR013525">
    <property type="entry name" value="ABC2_TM"/>
</dbReference>
<dbReference type="InterPro" id="IPR050763">
    <property type="entry name" value="ABC_transporter_ATP-binding"/>
</dbReference>
<gene>
    <name evidence="10" type="ORF">ABWT76_004151</name>
</gene>
<dbReference type="SMART" id="SM00382">
    <property type="entry name" value="AAA"/>
    <property type="match status" value="1"/>
</dbReference>
<comment type="subcellular location">
    <subcellularLocation>
        <location evidence="1">Membrane</location>
        <topology evidence="1">Multi-pass membrane protein</topology>
    </subcellularLocation>
</comment>
<dbReference type="SUPFAM" id="SSF52540">
    <property type="entry name" value="P-loop containing nucleoside triphosphate hydrolases"/>
    <property type="match status" value="1"/>
</dbReference>
<feature type="transmembrane region" description="Helical" evidence="8">
    <location>
        <begin position="268"/>
        <end position="286"/>
    </location>
</feature>
<dbReference type="Pfam" id="PF00005">
    <property type="entry name" value="ABC_tran"/>
    <property type="match status" value="1"/>
</dbReference>
<dbReference type="InterPro" id="IPR027417">
    <property type="entry name" value="P-loop_NTPase"/>
</dbReference>
<dbReference type="GO" id="GO:0016020">
    <property type="term" value="C:membrane"/>
    <property type="evidence" value="ECO:0007669"/>
    <property type="project" value="UniProtKB-SubCell"/>
</dbReference>
<keyword evidence="3 8" id="KW-0812">Transmembrane</keyword>
<feature type="transmembrane region" description="Helical" evidence="8">
    <location>
        <begin position="338"/>
        <end position="361"/>
    </location>
</feature>
<sequence>MENLIELKNVSKTFEKSFFSTGKTILKNINFTVKPGEFVVLRGDNGSGKTTILNLILGLIKPTSGQVELMGIESKNPESKNRVGVVLQETQFPKHLSVRELLDLFRGYYSNPISTKEALDRVSLTDKQNSKAISLSGGQKQRLLFALALIGNPQLLILDEPTRNLDEDGYKEFWQQIYRCKEQSITILMVTNNQSDWEQLNSLATRYITLKKFSEDLEGSQIEIEESNVPVSPVSNLNLDAADQPTSSNNAFFAQLWSEILQIYRTPLYLLGIVVPILAIIVSIALKKEGNEAKEILVGLSFVYMIAFALQALPGQISTERAEGWLKLLRSTPLSSEIYIAAKIVVSLLISVGVVLLTLIVGSLTLGFTFDPLHWIALFAAFIIVAIPLLGFSLTVGYLVNPKSVNNVNGLAFFVILLLSGTIQIPNLFWEKATVLSPVYHAQKLIFLSADFPIDGKTYLLLHLSWLLWASGIFITLAVWAYQRDSVTE</sequence>
<keyword evidence="4" id="KW-0547">Nucleotide-binding</keyword>
<evidence type="ECO:0000256" key="2">
    <source>
        <dbReference type="ARBA" id="ARBA00022448"/>
    </source>
</evidence>
<accession>A0AAU8J8K9</accession>
<keyword evidence="6 8" id="KW-1133">Transmembrane helix</keyword>
<dbReference type="PANTHER" id="PTHR42711">
    <property type="entry name" value="ABC TRANSPORTER ATP-BINDING PROTEIN"/>
    <property type="match status" value="1"/>
</dbReference>
<keyword evidence="2" id="KW-0813">Transport</keyword>
<keyword evidence="5 10" id="KW-0067">ATP-binding</keyword>
<evidence type="ECO:0000256" key="1">
    <source>
        <dbReference type="ARBA" id="ARBA00004141"/>
    </source>
</evidence>
<feature type="transmembrane region" description="Helical" evidence="8">
    <location>
        <begin position="298"/>
        <end position="317"/>
    </location>
</feature>
<name>A0AAU8J8K9_9CYAN</name>
<feature type="transmembrane region" description="Helical" evidence="8">
    <location>
        <begin position="373"/>
        <end position="399"/>
    </location>
</feature>
<evidence type="ECO:0000259" key="9">
    <source>
        <dbReference type="PROSITE" id="PS50893"/>
    </source>
</evidence>
<evidence type="ECO:0000313" key="10">
    <source>
        <dbReference type="EMBL" id="XCM35467.1"/>
    </source>
</evidence>
<dbReference type="GO" id="GO:0140359">
    <property type="term" value="F:ABC-type transporter activity"/>
    <property type="evidence" value="ECO:0007669"/>
    <property type="project" value="InterPro"/>
</dbReference>
<dbReference type="PROSITE" id="PS00211">
    <property type="entry name" value="ABC_TRANSPORTER_1"/>
    <property type="match status" value="1"/>
</dbReference>
<evidence type="ECO:0000256" key="4">
    <source>
        <dbReference type="ARBA" id="ARBA00022741"/>
    </source>
</evidence>
<dbReference type="Gene3D" id="3.40.50.300">
    <property type="entry name" value="P-loop containing nucleotide triphosphate hydrolases"/>
    <property type="match status" value="1"/>
</dbReference>
<evidence type="ECO:0000256" key="3">
    <source>
        <dbReference type="ARBA" id="ARBA00022692"/>
    </source>
</evidence>
<dbReference type="InterPro" id="IPR003439">
    <property type="entry name" value="ABC_transporter-like_ATP-bd"/>
</dbReference>
<dbReference type="RefSeq" id="WP_354634902.1">
    <property type="nucleotide sequence ID" value="NZ_CP159837.1"/>
</dbReference>
<evidence type="ECO:0000256" key="6">
    <source>
        <dbReference type="ARBA" id="ARBA00022989"/>
    </source>
</evidence>
<reference evidence="10" key="1">
    <citation type="submission" date="2024-07" db="EMBL/GenBank/DDBJ databases">
        <authorList>
            <person name="Kim Y.J."/>
            <person name="Jeong J.Y."/>
        </authorList>
    </citation>
    <scope>NUCLEOTIDE SEQUENCE</scope>
    <source>
        <strain evidence="10">GIHE-MW2</strain>
    </source>
</reference>
<keyword evidence="7 8" id="KW-0472">Membrane</keyword>
<proteinExistence type="predicted"/>
<dbReference type="Pfam" id="PF01061">
    <property type="entry name" value="ABC2_membrane"/>
    <property type="match status" value="1"/>
</dbReference>
<evidence type="ECO:0000256" key="8">
    <source>
        <dbReference type="SAM" id="Phobius"/>
    </source>
</evidence>
<dbReference type="EMBL" id="CP159837">
    <property type="protein sequence ID" value="XCM35467.1"/>
    <property type="molecule type" value="Genomic_DNA"/>
</dbReference>
<feature type="domain" description="ABC transporter" evidence="9">
    <location>
        <begin position="5"/>
        <end position="237"/>
    </location>
</feature>
<dbReference type="GO" id="GO:0016887">
    <property type="term" value="F:ATP hydrolysis activity"/>
    <property type="evidence" value="ECO:0007669"/>
    <property type="project" value="InterPro"/>
</dbReference>
<dbReference type="InterPro" id="IPR003593">
    <property type="entry name" value="AAA+_ATPase"/>
</dbReference>
<feature type="transmembrane region" description="Helical" evidence="8">
    <location>
        <begin position="411"/>
        <end position="430"/>
    </location>
</feature>
<evidence type="ECO:0000256" key="5">
    <source>
        <dbReference type="ARBA" id="ARBA00022840"/>
    </source>
</evidence>
<dbReference type="PANTHER" id="PTHR42711:SF17">
    <property type="entry name" value="ABC TRANSPORTER ATP-BINDING PROTEIN"/>
    <property type="match status" value="1"/>
</dbReference>
<feature type="transmembrane region" description="Helical" evidence="8">
    <location>
        <begin position="460"/>
        <end position="482"/>
    </location>
</feature>
<evidence type="ECO:0000256" key="7">
    <source>
        <dbReference type="ARBA" id="ARBA00023136"/>
    </source>
</evidence>
<dbReference type="InterPro" id="IPR017871">
    <property type="entry name" value="ABC_transporter-like_CS"/>
</dbReference>
<organism evidence="10">
    <name type="scientific">Planktothricoides raciborskii GIHE-MW2</name>
    <dbReference type="NCBI Taxonomy" id="2792601"/>
    <lineage>
        <taxon>Bacteria</taxon>
        <taxon>Bacillati</taxon>
        <taxon>Cyanobacteriota</taxon>
        <taxon>Cyanophyceae</taxon>
        <taxon>Oscillatoriophycideae</taxon>
        <taxon>Oscillatoriales</taxon>
        <taxon>Oscillatoriaceae</taxon>
        <taxon>Planktothricoides</taxon>
    </lineage>
</organism>
<dbReference type="GO" id="GO:0005524">
    <property type="term" value="F:ATP binding"/>
    <property type="evidence" value="ECO:0007669"/>
    <property type="project" value="UniProtKB-KW"/>
</dbReference>